<keyword evidence="3" id="KW-1185">Reference proteome</keyword>
<organism evidence="2 3">
    <name type="scientific">Promicromonospora alba</name>
    <dbReference type="NCBI Taxonomy" id="1616110"/>
    <lineage>
        <taxon>Bacteria</taxon>
        <taxon>Bacillati</taxon>
        <taxon>Actinomycetota</taxon>
        <taxon>Actinomycetes</taxon>
        <taxon>Micrococcales</taxon>
        <taxon>Promicromonosporaceae</taxon>
        <taxon>Promicromonospora</taxon>
    </lineage>
</organism>
<evidence type="ECO:0000256" key="1">
    <source>
        <dbReference type="SAM" id="MobiDB-lite"/>
    </source>
</evidence>
<dbReference type="EMBL" id="JBHSFI010000006">
    <property type="protein sequence ID" value="MFC4630586.1"/>
    <property type="molecule type" value="Genomic_DNA"/>
</dbReference>
<feature type="compositionally biased region" description="Polar residues" evidence="1">
    <location>
        <begin position="14"/>
        <end position="26"/>
    </location>
</feature>
<feature type="compositionally biased region" description="Basic and acidic residues" evidence="1">
    <location>
        <begin position="37"/>
        <end position="64"/>
    </location>
</feature>
<proteinExistence type="predicted"/>
<feature type="compositionally biased region" description="Basic and acidic residues" evidence="1">
    <location>
        <begin position="1"/>
        <end position="10"/>
    </location>
</feature>
<protein>
    <recommendedName>
        <fullName evidence="4">CsbD-like protein</fullName>
    </recommendedName>
</protein>
<evidence type="ECO:0008006" key="4">
    <source>
        <dbReference type="Google" id="ProtNLM"/>
    </source>
</evidence>
<accession>A0ABV9HN59</accession>
<name>A0ABV9HN59_9MICO</name>
<gene>
    <name evidence="2" type="ORF">ACFO6V_20240</name>
</gene>
<evidence type="ECO:0000313" key="2">
    <source>
        <dbReference type="EMBL" id="MFC4630586.1"/>
    </source>
</evidence>
<reference evidence="3" key="1">
    <citation type="journal article" date="2019" name="Int. J. Syst. Evol. Microbiol.">
        <title>The Global Catalogue of Microorganisms (GCM) 10K type strain sequencing project: providing services to taxonomists for standard genome sequencing and annotation.</title>
        <authorList>
            <consortium name="The Broad Institute Genomics Platform"/>
            <consortium name="The Broad Institute Genome Sequencing Center for Infectious Disease"/>
            <person name="Wu L."/>
            <person name="Ma J."/>
        </authorList>
    </citation>
    <scope>NUCLEOTIDE SEQUENCE [LARGE SCALE GENOMIC DNA]</scope>
    <source>
        <strain evidence="3">CCUG 42722</strain>
    </source>
</reference>
<feature type="region of interest" description="Disordered" evidence="1">
    <location>
        <begin position="1"/>
        <end position="64"/>
    </location>
</feature>
<sequence length="64" mass="7266">MAKNNKDNKNSKSWQETKQWGDTASTWGGLGKKVAGKRGEAWGRKADDSIRKSADERAKRDGWW</sequence>
<dbReference type="Proteomes" id="UP001596011">
    <property type="component" value="Unassembled WGS sequence"/>
</dbReference>
<comment type="caution">
    <text evidence="2">The sequence shown here is derived from an EMBL/GenBank/DDBJ whole genome shotgun (WGS) entry which is preliminary data.</text>
</comment>
<dbReference type="RefSeq" id="WP_377138516.1">
    <property type="nucleotide sequence ID" value="NZ_JBHSFI010000006.1"/>
</dbReference>
<evidence type="ECO:0000313" key="3">
    <source>
        <dbReference type="Proteomes" id="UP001596011"/>
    </source>
</evidence>